<keyword evidence="4" id="KW-1185">Reference proteome</keyword>
<evidence type="ECO:0000256" key="2">
    <source>
        <dbReference type="SAM" id="SignalP"/>
    </source>
</evidence>
<gene>
    <name evidence="3" type="ORF">BC351_02435</name>
</gene>
<evidence type="ECO:0000313" key="4">
    <source>
        <dbReference type="Proteomes" id="UP000190626"/>
    </source>
</evidence>
<feature type="signal peptide" evidence="2">
    <location>
        <begin position="1"/>
        <end position="19"/>
    </location>
</feature>
<proteinExistence type="predicted"/>
<accession>A0A1V4HU66</accession>
<dbReference type="Proteomes" id="UP000190626">
    <property type="component" value="Unassembled WGS sequence"/>
</dbReference>
<feature type="transmembrane region" description="Helical" evidence="1">
    <location>
        <begin position="121"/>
        <end position="138"/>
    </location>
</feature>
<dbReference type="RefSeq" id="WP_079409111.1">
    <property type="nucleotide sequence ID" value="NZ_MBTG01000001.1"/>
</dbReference>
<evidence type="ECO:0000313" key="3">
    <source>
        <dbReference type="EMBL" id="OPH62115.1"/>
    </source>
</evidence>
<keyword evidence="1" id="KW-0472">Membrane</keyword>
<dbReference type="AlphaFoldDB" id="A0A1V4HU66"/>
<keyword evidence="1" id="KW-1133">Transmembrane helix</keyword>
<sequence>MRLKLSLLFAFLISSSVFVGSVSADWANMFVVNDGKIFIISEEHLAPKQIGLRIGKVTKYSDREGTYSGNFSNRYAKGTGYYEIIGVEVNEAIAIKDDKGLYIKATYGGEYAGDRYTGIDFFPYVLAVLLVFISGYLIRKKIKL</sequence>
<protein>
    <submittedName>
        <fullName evidence="3">Uncharacterized protein</fullName>
    </submittedName>
</protein>
<keyword evidence="1" id="KW-0812">Transmembrane</keyword>
<dbReference type="EMBL" id="MBTG01000001">
    <property type="protein sequence ID" value="OPH62115.1"/>
    <property type="molecule type" value="Genomic_DNA"/>
</dbReference>
<evidence type="ECO:0000256" key="1">
    <source>
        <dbReference type="SAM" id="Phobius"/>
    </source>
</evidence>
<feature type="chain" id="PRO_5039061547" evidence="2">
    <location>
        <begin position="20"/>
        <end position="144"/>
    </location>
</feature>
<reference evidence="4" key="1">
    <citation type="submission" date="2016-07" db="EMBL/GenBank/DDBJ databases">
        <authorList>
            <person name="Florea S."/>
            <person name="Webb J.S."/>
            <person name="Jaromczyk J."/>
            <person name="Schardl C.L."/>
        </authorList>
    </citation>
    <scope>NUCLEOTIDE SEQUENCE [LARGE SCALE GENOMIC DNA]</scope>
    <source>
        <strain evidence="4">CY1</strain>
    </source>
</reference>
<keyword evidence="2" id="KW-0732">Signal</keyword>
<comment type="caution">
    <text evidence="3">The sequence shown here is derived from an EMBL/GenBank/DDBJ whole genome shotgun (WGS) entry which is preliminary data.</text>
</comment>
<name>A0A1V4HU66_9BACL</name>
<organism evidence="3 4">
    <name type="scientific">Paenibacillus ferrarius</name>
    <dbReference type="NCBI Taxonomy" id="1469647"/>
    <lineage>
        <taxon>Bacteria</taxon>
        <taxon>Bacillati</taxon>
        <taxon>Bacillota</taxon>
        <taxon>Bacilli</taxon>
        <taxon>Bacillales</taxon>
        <taxon>Paenibacillaceae</taxon>
        <taxon>Paenibacillus</taxon>
    </lineage>
</organism>